<keyword evidence="4" id="KW-1185">Reference proteome</keyword>
<reference evidence="4" key="1">
    <citation type="journal article" date="2019" name="Int. J. Syst. Evol. Microbiol.">
        <title>The Global Catalogue of Microorganisms (GCM) 10K type strain sequencing project: providing services to taxonomists for standard genome sequencing and annotation.</title>
        <authorList>
            <consortium name="The Broad Institute Genomics Platform"/>
            <consortium name="The Broad Institute Genome Sequencing Center for Infectious Disease"/>
            <person name="Wu L."/>
            <person name="Ma J."/>
        </authorList>
    </citation>
    <scope>NUCLEOTIDE SEQUENCE [LARGE SCALE GENOMIC DNA]</scope>
    <source>
        <strain evidence="4">CGMCC 1.15407</strain>
    </source>
</reference>
<dbReference type="EMBL" id="BMIU01000007">
    <property type="protein sequence ID" value="GGF30070.1"/>
    <property type="molecule type" value="Genomic_DNA"/>
</dbReference>
<comment type="caution">
    <text evidence="3">The sequence shown here is derived from an EMBL/GenBank/DDBJ whole genome shotgun (WGS) entry which is preliminary data.</text>
</comment>
<organism evidence="3 4">
    <name type="scientific">Echinicola rosea</name>
    <dbReference type="NCBI Taxonomy" id="1807691"/>
    <lineage>
        <taxon>Bacteria</taxon>
        <taxon>Pseudomonadati</taxon>
        <taxon>Bacteroidota</taxon>
        <taxon>Cytophagia</taxon>
        <taxon>Cytophagales</taxon>
        <taxon>Cyclobacteriaceae</taxon>
        <taxon>Echinicola</taxon>
    </lineage>
</organism>
<evidence type="ECO:0000259" key="2">
    <source>
        <dbReference type="Pfam" id="PF19572"/>
    </source>
</evidence>
<gene>
    <name evidence="3" type="primary">porV</name>
    <name evidence="3" type="ORF">GCM10011339_17840</name>
</gene>
<dbReference type="InterPro" id="IPR047799">
    <property type="entry name" value="T9SS_OM_PorV"/>
</dbReference>
<feature type="signal peptide" evidence="1">
    <location>
        <begin position="1"/>
        <end position="26"/>
    </location>
</feature>
<dbReference type="Proteomes" id="UP000647339">
    <property type="component" value="Unassembled WGS sequence"/>
</dbReference>
<evidence type="ECO:0000256" key="1">
    <source>
        <dbReference type="SAM" id="SignalP"/>
    </source>
</evidence>
<feature type="chain" id="PRO_5047123931" description="Type IX secretion system protein PorV domain-containing protein" evidence="1">
    <location>
        <begin position="27"/>
        <end position="403"/>
    </location>
</feature>
<dbReference type="NCBIfam" id="NF033710">
    <property type="entry name" value="T9SS_OM_PorV"/>
    <property type="match status" value="1"/>
</dbReference>
<keyword evidence="1" id="KW-0732">Signal</keyword>
<dbReference type="Gene3D" id="2.40.160.60">
    <property type="entry name" value="Outer membrane protein transport protein (OMPP1/FadL/TodX)"/>
    <property type="match status" value="1"/>
</dbReference>
<name>A0ABQ1UZB8_9BACT</name>
<feature type="domain" description="Type IX secretion system protein PorV" evidence="2">
    <location>
        <begin position="36"/>
        <end position="277"/>
    </location>
</feature>
<accession>A0ABQ1UZB8</accession>
<dbReference type="SUPFAM" id="SSF56935">
    <property type="entry name" value="Porins"/>
    <property type="match status" value="1"/>
</dbReference>
<dbReference type="Pfam" id="PF19572">
    <property type="entry name" value="PorV"/>
    <property type="match status" value="1"/>
</dbReference>
<sequence>MKKSSDYLKALTFLTAFTFTALSAEAQNSVRVSGQDQGRRVIITAVPFLNFAPDSRHSAMGDAGVATTPDANSIHWNAAKLAFAEDEMGFALSYSPWLGKLVPDMSLSYLTGYMRIDEMSTLGVDLRYFNMGDIQLTNGQGQSIGQFNPRDIAIGTNYSRKLSETLSLGISARFIHSNIAGNISSNGSGDSKPGVSVGVDVGVYQRKEVLFSNKEAYWSWGANISNIGPKLTYNNPDDADYLPTNLRIGTALETALDENNNLTFALDFNKLMVPTPPIYATNEDGSLIIDANGNPEIEQGKDPDRPLLSAMFGSFADAPDGFSEEMQELMISFGVEYEYAEKFALRTGYFYENKHKGGRQYFTMGVGFDLKRLGFDFSYLVPQKQNHPLAETLRFSLAYNIPK</sequence>
<evidence type="ECO:0000313" key="3">
    <source>
        <dbReference type="EMBL" id="GGF30070.1"/>
    </source>
</evidence>
<dbReference type="InterPro" id="IPR045741">
    <property type="entry name" value="PorV"/>
</dbReference>
<evidence type="ECO:0000313" key="4">
    <source>
        <dbReference type="Proteomes" id="UP000647339"/>
    </source>
</evidence>
<dbReference type="NCBIfam" id="NF033709">
    <property type="entry name" value="PorV_fam"/>
    <property type="match status" value="1"/>
</dbReference>
<protein>
    <recommendedName>
        <fullName evidence="2">Type IX secretion system protein PorV domain-containing protein</fullName>
    </recommendedName>
</protein>
<dbReference type="RefSeq" id="WP_137403117.1">
    <property type="nucleotide sequence ID" value="NZ_BMIU01000007.1"/>
</dbReference>
<proteinExistence type="predicted"/>